<organism evidence="8 9">
    <name type="scientific">Xanthobacter oligotrophicus</name>
    <dbReference type="NCBI Taxonomy" id="2607286"/>
    <lineage>
        <taxon>Bacteria</taxon>
        <taxon>Pseudomonadati</taxon>
        <taxon>Pseudomonadota</taxon>
        <taxon>Alphaproteobacteria</taxon>
        <taxon>Hyphomicrobiales</taxon>
        <taxon>Xanthobacteraceae</taxon>
        <taxon>Xanthobacter</taxon>
    </lineage>
</organism>
<dbReference type="RefSeq" id="WP_393992342.1">
    <property type="nucleotide sequence ID" value="NZ_JBAFVH010000005.1"/>
</dbReference>
<feature type="transmembrane region" description="Helical" evidence="7">
    <location>
        <begin position="468"/>
        <end position="490"/>
    </location>
</feature>
<evidence type="ECO:0000313" key="9">
    <source>
        <dbReference type="Proteomes" id="UP001604002"/>
    </source>
</evidence>
<comment type="subcellular location">
    <subcellularLocation>
        <location evidence="1">Cell membrane</location>
        <topology evidence="1">Multi-pass membrane protein</topology>
    </subcellularLocation>
</comment>
<keyword evidence="2" id="KW-0813">Transport</keyword>
<name>A0ABW6ZXD5_9HYPH</name>
<evidence type="ECO:0000256" key="7">
    <source>
        <dbReference type="SAM" id="Phobius"/>
    </source>
</evidence>
<dbReference type="PANTHER" id="PTHR30509:SF9">
    <property type="entry name" value="MULTIDRUG RESISTANCE PROTEIN MDTO"/>
    <property type="match status" value="1"/>
</dbReference>
<feature type="transmembrane region" description="Helical" evidence="7">
    <location>
        <begin position="152"/>
        <end position="172"/>
    </location>
</feature>
<evidence type="ECO:0000313" key="8">
    <source>
        <dbReference type="EMBL" id="MFG1372452.1"/>
    </source>
</evidence>
<evidence type="ECO:0000256" key="5">
    <source>
        <dbReference type="ARBA" id="ARBA00022989"/>
    </source>
</evidence>
<evidence type="ECO:0000256" key="2">
    <source>
        <dbReference type="ARBA" id="ARBA00022448"/>
    </source>
</evidence>
<sequence>MIARPALKPTLERLGFDPIRLNFTLRTALAACCALLVAWLVGLEHPQWSAMTVWAAAQPVRGQLVEKSFFRAAGTIIGSGVGIGLLFAAHGQQWAIVLGLAVWIGLCAGAGNLLRGFASYGAMLAGYSAAMVTLLHSTLSAGPFVVGIDRMLTVLLGVAVALAIGWVFAAPADPDDPARRVRRLTSRILNDLAAHLAGTLAPGRGEHQNLLSEMAAIEDALDGHAAGSLRSRATIRAIRRLLTADVALLLWMRRPPRPACDTALVAAVQQAAEASAADRPQDAEAALRHAAELAGSDRMLHDAFEGLADAEATQPNGVDGAHTGAHDGVVLHRDLIGAREALIRATVTLLAVGAAWLATGWEAGAFMLLGAAIMTSIFSTADNPTQTLKQVMMGQMLGAAGALACRWLVWPHADSAFGLVLAMMPFILLGAFIQAHRRTAGPVGFDYSMVVLLMLQPAWPLAGTFAHSLMLAGAVVLGPAVGLLAFLLIFPVDGRRRLRTLVTMMVHDLQSMAGRRGASRHRAVWRGRLYHRVLRLARWADKTGGSREQAVEGGFAVLLLGSAILHMDEALGRPDLARGTARRLNAALARLRHVGSDPERAARALGLAATRLAADCTGDGDLLREAASELSQRTAFIRLPARPAPASQ</sequence>
<feature type="transmembrane region" description="Helical" evidence="7">
    <location>
        <begin position="416"/>
        <end position="433"/>
    </location>
</feature>
<feature type="transmembrane region" description="Helical" evidence="7">
    <location>
        <begin position="94"/>
        <end position="114"/>
    </location>
</feature>
<feature type="transmembrane region" description="Helical" evidence="7">
    <location>
        <begin position="69"/>
        <end position="88"/>
    </location>
</feature>
<protein>
    <submittedName>
        <fullName evidence="8">FUSC family protein</fullName>
    </submittedName>
</protein>
<evidence type="ECO:0000256" key="3">
    <source>
        <dbReference type="ARBA" id="ARBA00022475"/>
    </source>
</evidence>
<keyword evidence="3" id="KW-1003">Cell membrane</keyword>
<dbReference type="InterPro" id="IPR006726">
    <property type="entry name" value="PHBA_efflux_AaeB/fusaric-R"/>
</dbReference>
<dbReference type="EMBL" id="JBAFVH010000005">
    <property type="protein sequence ID" value="MFG1372452.1"/>
    <property type="molecule type" value="Genomic_DNA"/>
</dbReference>
<proteinExistence type="predicted"/>
<comment type="caution">
    <text evidence="8">The sequence shown here is derived from an EMBL/GenBank/DDBJ whole genome shotgun (WGS) entry which is preliminary data.</text>
</comment>
<keyword evidence="6 7" id="KW-0472">Membrane</keyword>
<gene>
    <name evidence="8" type="ORF">V5F32_09780</name>
</gene>
<keyword evidence="4 7" id="KW-0812">Transmembrane</keyword>
<feature type="transmembrane region" description="Helical" evidence="7">
    <location>
        <begin position="23"/>
        <end position="41"/>
    </location>
</feature>
<reference evidence="8 9" key="1">
    <citation type="submission" date="2024-02" db="EMBL/GenBank/DDBJ databases">
        <title>Expansion and revision of Xanthobacter and proposal of Roseixanthobacter gen. nov.</title>
        <authorList>
            <person name="Soltysiak M.P.M."/>
            <person name="Jalihal A."/>
            <person name="Ory A."/>
            <person name="Chrisophersen C."/>
            <person name="Lee A.D."/>
            <person name="Boulton J."/>
            <person name="Springer M."/>
        </authorList>
    </citation>
    <scope>NUCLEOTIDE SEQUENCE [LARGE SCALE GENOMIC DNA]</scope>
    <source>
        <strain evidence="8 9">23A</strain>
    </source>
</reference>
<keyword evidence="5 7" id="KW-1133">Transmembrane helix</keyword>
<dbReference type="PANTHER" id="PTHR30509">
    <property type="entry name" value="P-HYDROXYBENZOIC ACID EFFLUX PUMP SUBUNIT-RELATED"/>
    <property type="match status" value="1"/>
</dbReference>
<keyword evidence="9" id="KW-1185">Reference proteome</keyword>
<feature type="transmembrane region" description="Helical" evidence="7">
    <location>
        <begin position="393"/>
        <end position="410"/>
    </location>
</feature>
<accession>A0ABW6ZXD5</accession>
<evidence type="ECO:0000256" key="6">
    <source>
        <dbReference type="ARBA" id="ARBA00023136"/>
    </source>
</evidence>
<dbReference type="Proteomes" id="UP001604002">
    <property type="component" value="Unassembled WGS sequence"/>
</dbReference>
<evidence type="ECO:0000256" key="4">
    <source>
        <dbReference type="ARBA" id="ARBA00022692"/>
    </source>
</evidence>
<dbReference type="Pfam" id="PF04632">
    <property type="entry name" value="FUSC"/>
    <property type="match status" value="1"/>
</dbReference>
<evidence type="ECO:0000256" key="1">
    <source>
        <dbReference type="ARBA" id="ARBA00004651"/>
    </source>
</evidence>